<dbReference type="InterPro" id="IPR005674">
    <property type="entry name" value="CocE/Ser_esterase"/>
</dbReference>
<dbReference type="STRING" id="913774.A0A0C3HUV6"/>
<dbReference type="SUPFAM" id="SSF49785">
    <property type="entry name" value="Galactose-binding domain-like"/>
    <property type="match status" value="1"/>
</dbReference>
<dbReference type="EMBL" id="KN832870">
    <property type="protein sequence ID" value="KIN06785.1"/>
    <property type="molecule type" value="Genomic_DNA"/>
</dbReference>
<keyword evidence="1" id="KW-0378">Hydrolase</keyword>
<evidence type="ECO:0000313" key="5">
    <source>
        <dbReference type="Proteomes" id="UP000054321"/>
    </source>
</evidence>
<evidence type="ECO:0000259" key="3">
    <source>
        <dbReference type="SMART" id="SM00939"/>
    </source>
</evidence>
<dbReference type="Gene3D" id="3.40.50.1820">
    <property type="entry name" value="alpha/beta hydrolase"/>
    <property type="match status" value="1"/>
</dbReference>
<dbReference type="AlphaFoldDB" id="A0A0C3HUV6"/>
<accession>A0A0C3HUV6</accession>
<reference evidence="4 5" key="1">
    <citation type="submission" date="2014-04" db="EMBL/GenBank/DDBJ databases">
        <authorList>
            <consortium name="DOE Joint Genome Institute"/>
            <person name="Kuo A."/>
            <person name="Martino E."/>
            <person name="Perotto S."/>
            <person name="Kohler A."/>
            <person name="Nagy L.G."/>
            <person name="Floudas D."/>
            <person name="Copeland A."/>
            <person name="Barry K.W."/>
            <person name="Cichocki N."/>
            <person name="Veneault-Fourrey C."/>
            <person name="LaButti K."/>
            <person name="Lindquist E.A."/>
            <person name="Lipzen A."/>
            <person name="Lundell T."/>
            <person name="Morin E."/>
            <person name="Murat C."/>
            <person name="Sun H."/>
            <person name="Tunlid A."/>
            <person name="Henrissat B."/>
            <person name="Grigoriev I.V."/>
            <person name="Hibbett D.S."/>
            <person name="Martin F."/>
            <person name="Nordberg H.P."/>
            <person name="Cantor M.N."/>
            <person name="Hua S.X."/>
        </authorList>
    </citation>
    <scope>NUCLEOTIDE SEQUENCE [LARGE SCALE GENOMIC DNA]</scope>
    <source>
        <strain evidence="4 5">Zn</strain>
    </source>
</reference>
<dbReference type="InterPro" id="IPR013736">
    <property type="entry name" value="Xaa-Pro_dipept_C"/>
</dbReference>
<dbReference type="NCBIfam" id="TIGR00976">
    <property type="entry name" value="CocE_NonD"/>
    <property type="match status" value="1"/>
</dbReference>
<dbReference type="SMART" id="SM00939">
    <property type="entry name" value="PepX_C"/>
    <property type="match status" value="1"/>
</dbReference>
<dbReference type="HOGENOM" id="CLU_015590_3_0_1"/>
<dbReference type="Gene3D" id="1.10.3020.20">
    <property type="match status" value="1"/>
</dbReference>
<dbReference type="GO" id="GO:0008239">
    <property type="term" value="F:dipeptidyl-peptidase activity"/>
    <property type="evidence" value="ECO:0007669"/>
    <property type="project" value="InterPro"/>
</dbReference>
<dbReference type="Pfam" id="PF02129">
    <property type="entry name" value="Peptidase_S15"/>
    <property type="match status" value="1"/>
</dbReference>
<dbReference type="InterPro" id="IPR008979">
    <property type="entry name" value="Galactose-bd-like_sf"/>
</dbReference>
<dbReference type="Pfam" id="PF08530">
    <property type="entry name" value="PepX_C"/>
    <property type="match status" value="1"/>
</dbReference>
<dbReference type="OrthoDB" id="2578740at2759"/>
<dbReference type="PANTHER" id="PTHR43056">
    <property type="entry name" value="PEPTIDASE S9 PROLYL OLIGOPEPTIDASE"/>
    <property type="match status" value="1"/>
</dbReference>
<evidence type="ECO:0000313" key="4">
    <source>
        <dbReference type="EMBL" id="KIN06785.1"/>
    </source>
</evidence>
<dbReference type="SUPFAM" id="SSF53474">
    <property type="entry name" value="alpha/beta-Hydrolases"/>
    <property type="match status" value="1"/>
</dbReference>
<name>A0A0C3HUV6_OIDMZ</name>
<gene>
    <name evidence="4" type="ORF">OIDMADRAFT_110315</name>
</gene>
<dbReference type="InterPro" id="IPR029058">
    <property type="entry name" value="AB_hydrolase_fold"/>
</dbReference>
<sequence length="603" mass="68431">MSLKVGNIDVSHTDITPPEAPDSFYNGFKPSTQTLPRGHKRLERSRQFSVDTIYDRDIEILMRDGVILRADVFRPADSKEKVPAILAWSPYGKSGTGSARLEMIPAHIGIPFDWLSDYEKFEAPDPADWTARGYAVVNIDARGSWDSQGDLRWFGTPEGKDGYDAVEYIAKLPWCNGSLCMAGNSWLGVGQWFTAAERPPSLKCIAPFEGASDMYREMLCRGGIPFTSFLDWVAGTLRGRQQQEDLAGMLAKYPLMNEYWADKRARADKINIPTYVVASYSTCLHTVGTLRAFVDIPHEKKWLRIHDTQEWYDLYQPKTNDELQRFFDFYTKGIQNGWEVVTPRVRVSLLGYNEPNIINHIVSDWPVPETIQKILYLGPNNQLTSNPVWSTATLAYQSDIPAMQEDADPEEIHFKHTFSSRTYLLGAAKAILFVSCADFHDMDVFVQLRKTDRSGKILSSYNVPLSDLRKMGMEEEKIPKVNPMIYLGPTGQLRASHRALDAQLSTVHWPVHAHDKEEFITPGEIIKLEIGMWPSGMIFSKGESIVLKVSGHWMTLSEYPWLRGEHKPRNKGKHVVHFGGEYESRVVLPLLEIGTPQETRSII</sequence>
<evidence type="ECO:0000256" key="2">
    <source>
        <dbReference type="SAM" id="MobiDB-lite"/>
    </source>
</evidence>
<protein>
    <recommendedName>
        <fullName evidence="3">Xaa-Pro dipeptidyl-peptidase C-terminal domain-containing protein</fullName>
    </recommendedName>
</protein>
<feature type="region of interest" description="Disordered" evidence="2">
    <location>
        <begin position="1"/>
        <end position="28"/>
    </location>
</feature>
<dbReference type="InterPro" id="IPR050585">
    <property type="entry name" value="Xaa-Pro_dipeptidyl-ppase/CocE"/>
</dbReference>
<feature type="domain" description="Xaa-Pro dipeptidyl-peptidase C-terminal" evidence="3">
    <location>
        <begin position="324"/>
        <end position="587"/>
    </location>
</feature>
<organism evidence="4 5">
    <name type="scientific">Oidiodendron maius (strain Zn)</name>
    <dbReference type="NCBI Taxonomy" id="913774"/>
    <lineage>
        <taxon>Eukaryota</taxon>
        <taxon>Fungi</taxon>
        <taxon>Dikarya</taxon>
        <taxon>Ascomycota</taxon>
        <taxon>Pezizomycotina</taxon>
        <taxon>Leotiomycetes</taxon>
        <taxon>Leotiomycetes incertae sedis</taxon>
        <taxon>Myxotrichaceae</taxon>
        <taxon>Oidiodendron</taxon>
    </lineage>
</organism>
<reference evidence="5" key="2">
    <citation type="submission" date="2015-01" db="EMBL/GenBank/DDBJ databases">
        <title>Evolutionary Origins and Diversification of the Mycorrhizal Mutualists.</title>
        <authorList>
            <consortium name="DOE Joint Genome Institute"/>
            <consortium name="Mycorrhizal Genomics Consortium"/>
            <person name="Kohler A."/>
            <person name="Kuo A."/>
            <person name="Nagy L.G."/>
            <person name="Floudas D."/>
            <person name="Copeland A."/>
            <person name="Barry K.W."/>
            <person name="Cichocki N."/>
            <person name="Veneault-Fourrey C."/>
            <person name="LaButti K."/>
            <person name="Lindquist E.A."/>
            <person name="Lipzen A."/>
            <person name="Lundell T."/>
            <person name="Morin E."/>
            <person name="Murat C."/>
            <person name="Riley R."/>
            <person name="Ohm R."/>
            <person name="Sun H."/>
            <person name="Tunlid A."/>
            <person name="Henrissat B."/>
            <person name="Grigoriev I.V."/>
            <person name="Hibbett D.S."/>
            <person name="Martin F."/>
        </authorList>
    </citation>
    <scope>NUCLEOTIDE SEQUENCE [LARGE SCALE GENOMIC DNA]</scope>
    <source>
        <strain evidence="5">Zn</strain>
    </source>
</reference>
<dbReference type="InParanoid" id="A0A0C3HUV6"/>
<evidence type="ECO:0000256" key="1">
    <source>
        <dbReference type="ARBA" id="ARBA00022801"/>
    </source>
</evidence>
<keyword evidence="5" id="KW-1185">Reference proteome</keyword>
<dbReference type="Gene3D" id="2.60.120.260">
    <property type="entry name" value="Galactose-binding domain-like"/>
    <property type="match status" value="1"/>
</dbReference>
<dbReference type="InterPro" id="IPR000383">
    <property type="entry name" value="Xaa-Pro-like_dom"/>
</dbReference>
<proteinExistence type="predicted"/>
<dbReference type="Proteomes" id="UP000054321">
    <property type="component" value="Unassembled WGS sequence"/>
</dbReference>
<dbReference type="PANTHER" id="PTHR43056:SF10">
    <property type="entry name" value="COCE_NOND FAMILY, PUTATIVE (AFU_ORTHOLOGUE AFUA_7G00600)-RELATED"/>
    <property type="match status" value="1"/>
</dbReference>